<comment type="caution">
    <text evidence="2">The sequence shown here is derived from an EMBL/GenBank/DDBJ whole genome shotgun (WGS) entry which is preliminary data.</text>
</comment>
<name>A0ABC8QL50_9AQUA</name>
<dbReference type="Gene3D" id="1.10.287.110">
    <property type="entry name" value="DnaJ domain"/>
    <property type="match status" value="1"/>
</dbReference>
<dbReference type="EMBL" id="CAUOFW020000003">
    <property type="protein sequence ID" value="CAK9133355.1"/>
    <property type="molecule type" value="Genomic_DNA"/>
</dbReference>
<evidence type="ECO:0000259" key="1">
    <source>
        <dbReference type="PROSITE" id="PS50076"/>
    </source>
</evidence>
<dbReference type="InterPro" id="IPR036869">
    <property type="entry name" value="J_dom_sf"/>
</dbReference>
<feature type="domain" description="J" evidence="1">
    <location>
        <begin position="66"/>
        <end position="117"/>
    </location>
</feature>
<reference evidence="2 3" key="1">
    <citation type="submission" date="2024-02" db="EMBL/GenBank/DDBJ databases">
        <authorList>
            <person name="Vignale AGUSTIN F."/>
            <person name="Sosa J E."/>
            <person name="Modenutti C."/>
        </authorList>
    </citation>
    <scope>NUCLEOTIDE SEQUENCE [LARGE SCALE GENOMIC DNA]</scope>
</reference>
<accession>A0ABC8QL50</accession>
<dbReference type="SMART" id="SM00271">
    <property type="entry name" value="DnaJ"/>
    <property type="match status" value="1"/>
</dbReference>
<dbReference type="CDD" id="cd06257">
    <property type="entry name" value="DnaJ"/>
    <property type="match status" value="1"/>
</dbReference>
<dbReference type="PANTHER" id="PTHR44137">
    <property type="entry name" value="BNAC03G44070D PROTEIN"/>
    <property type="match status" value="1"/>
</dbReference>
<protein>
    <recommendedName>
        <fullName evidence="1">J domain-containing protein</fullName>
    </recommendedName>
</protein>
<organism evidence="2 3">
    <name type="scientific">Ilex paraguariensis</name>
    <name type="common">yerba mate</name>
    <dbReference type="NCBI Taxonomy" id="185542"/>
    <lineage>
        <taxon>Eukaryota</taxon>
        <taxon>Viridiplantae</taxon>
        <taxon>Streptophyta</taxon>
        <taxon>Embryophyta</taxon>
        <taxon>Tracheophyta</taxon>
        <taxon>Spermatophyta</taxon>
        <taxon>Magnoliopsida</taxon>
        <taxon>eudicotyledons</taxon>
        <taxon>Gunneridae</taxon>
        <taxon>Pentapetalae</taxon>
        <taxon>asterids</taxon>
        <taxon>campanulids</taxon>
        <taxon>Aquifoliales</taxon>
        <taxon>Aquifoliaceae</taxon>
        <taxon>Ilex</taxon>
    </lineage>
</organism>
<gene>
    <name evidence="2" type="ORF">ILEXP_LOCUS264</name>
</gene>
<evidence type="ECO:0000313" key="3">
    <source>
        <dbReference type="Proteomes" id="UP001642360"/>
    </source>
</evidence>
<dbReference type="InterPro" id="IPR001623">
    <property type="entry name" value="DnaJ_domain"/>
</dbReference>
<dbReference type="SUPFAM" id="SSF46565">
    <property type="entry name" value="Chaperone J-domain"/>
    <property type="match status" value="1"/>
</dbReference>
<dbReference type="Proteomes" id="UP001642360">
    <property type="component" value="Unassembled WGS sequence"/>
</dbReference>
<proteinExistence type="predicted"/>
<dbReference type="PROSITE" id="PS50076">
    <property type="entry name" value="DNAJ_2"/>
    <property type="match status" value="1"/>
</dbReference>
<evidence type="ECO:0000313" key="2">
    <source>
        <dbReference type="EMBL" id="CAK9133355.1"/>
    </source>
</evidence>
<dbReference type="PANTHER" id="PTHR44137:SF7">
    <property type="entry name" value="J DOMAIN-CONTAINING PROTEIN"/>
    <property type="match status" value="1"/>
</dbReference>
<dbReference type="Pfam" id="PF00226">
    <property type="entry name" value="DnaJ"/>
    <property type="match status" value="1"/>
</dbReference>
<sequence length="224" mass="24817">METTKEEALRAKENAEKLFAVKNFCGAKDYALKAQKLCPELESISQMVATFEIYTASEVKINGEIDFYSILGLEPSADKAMLKKQYRKMAVLLHPDRTKLWELMYEYLWKYVNKIFSCKNCRGVFIAVDTGAAPINSSFPYCAWSNVPDDRYRSHGYGVTYVPTTSVYFTGNGVSGLHSGHGSEYASNASLHWSSCPGAPTGVLDPDALSTSADVIHLINGKVQ</sequence>
<dbReference type="AlphaFoldDB" id="A0ABC8QL50"/>
<keyword evidence="3" id="KW-1185">Reference proteome</keyword>